<evidence type="ECO:0000256" key="11">
    <source>
        <dbReference type="ARBA" id="ARBA00033064"/>
    </source>
</evidence>
<evidence type="ECO:0000259" key="14">
    <source>
        <dbReference type="Pfam" id="PF03900"/>
    </source>
</evidence>
<reference evidence="15 16" key="1">
    <citation type="submission" date="2014-06" db="EMBL/GenBank/DDBJ databases">
        <title>The Genome of the Aflatoxigenic Filamentous Fungus Aspergillus nomius.</title>
        <authorList>
            <person name="Moore M.G."/>
            <person name="Shannon B.M."/>
            <person name="Brian M.M."/>
        </authorList>
    </citation>
    <scope>NUCLEOTIDE SEQUENCE [LARGE SCALE GENOMIC DNA]</scope>
    <source>
        <strain evidence="15 16">NRRL 13137</strain>
    </source>
</reference>
<dbReference type="InterPro" id="IPR022418">
    <property type="entry name" value="Porphobilinogen_deaminase_C"/>
</dbReference>
<feature type="non-terminal residue" evidence="15">
    <location>
        <position position="1"/>
    </location>
</feature>
<dbReference type="Proteomes" id="UP000037505">
    <property type="component" value="Unassembled WGS sequence"/>
</dbReference>
<dbReference type="InterPro" id="IPR022417">
    <property type="entry name" value="Porphobilin_deaminase_N"/>
</dbReference>
<dbReference type="OrthoDB" id="564646at2759"/>
<evidence type="ECO:0000256" key="8">
    <source>
        <dbReference type="ARBA" id="ARBA00023133"/>
    </source>
</evidence>
<dbReference type="NCBIfam" id="TIGR00212">
    <property type="entry name" value="hemC"/>
    <property type="match status" value="1"/>
</dbReference>
<dbReference type="Gene3D" id="3.40.190.10">
    <property type="entry name" value="Periplasmic binding protein-like II"/>
    <property type="match status" value="2"/>
</dbReference>
<evidence type="ECO:0000256" key="12">
    <source>
        <dbReference type="ARBA" id="ARBA00048169"/>
    </source>
</evidence>
<name>A0A0L1J0R1_ASPN3</name>
<evidence type="ECO:0000313" key="16">
    <source>
        <dbReference type="Proteomes" id="UP000037505"/>
    </source>
</evidence>
<evidence type="ECO:0000256" key="4">
    <source>
        <dbReference type="ARBA" id="ARBA00005638"/>
    </source>
</evidence>
<dbReference type="PIRSF" id="PIRSF001438">
    <property type="entry name" value="4pyrrol_synth_OHMeBilane_synth"/>
    <property type="match status" value="1"/>
</dbReference>
<dbReference type="FunFam" id="3.40.190.10:FF:000005">
    <property type="entry name" value="Porphobilinogen deaminase"/>
    <property type="match status" value="1"/>
</dbReference>
<dbReference type="EMBL" id="JNOM01000161">
    <property type="protein sequence ID" value="KNG85342.1"/>
    <property type="molecule type" value="Genomic_DNA"/>
</dbReference>
<keyword evidence="16" id="KW-1185">Reference proteome</keyword>
<dbReference type="FunFam" id="3.40.190.10:FF:000086">
    <property type="entry name" value="Probable porphobilinogen deaminase"/>
    <property type="match status" value="1"/>
</dbReference>
<evidence type="ECO:0000256" key="10">
    <source>
        <dbReference type="ARBA" id="ARBA00030685"/>
    </source>
</evidence>
<dbReference type="EC" id="2.5.1.61" evidence="5"/>
<keyword evidence="7" id="KW-0808">Transferase</keyword>
<dbReference type="PANTHER" id="PTHR11557">
    <property type="entry name" value="PORPHOBILINOGEN DEAMINASE"/>
    <property type="match status" value="1"/>
</dbReference>
<dbReference type="STRING" id="1509407.A0A0L1J0R1"/>
<sequence>LTLRHSSSHYILLCRLTDSPRRDYHFTSSFADSVLLRGHSAILSLSSVAMASASNPASGAANPSSRKTFTVGTRKSKLALSQTDLVVSALKEVYPNYEFKIHSQETAGDLNTTIAFREFTTKNLWTEELEQHLMAGNVDLIVHSLKDVPTTLPPACTLGPMMEREDSRDVLVIKKGLPNMSLSDLPAGSAVGTSSIRRTAQLALKYPHLKVIDVRGNIGTRLSKLDAEDSPYTCIILAAAGLLRLGLDDRISQYLDSKNGGMLYAVGQGALGIEIRKDDQHRGAKSATNLEGGCSAPLGVETEWIKSSDGAKKLRMRSIVVSVDGKESAEVEIDGNVDSVQAAEDFGVTVAKELVVKGAGKILEDIQRNKQAA</sequence>
<evidence type="ECO:0000313" key="15">
    <source>
        <dbReference type="EMBL" id="KNG85342.1"/>
    </source>
</evidence>
<evidence type="ECO:0000256" key="3">
    <source>
        <dbReference type="ARBA" id="ARBA00004735"/>
    </source>
</evidence>
<dbReference type="InterPro" id="IPR000860">
    <property type="entry name" value="HemC"/>
</dbReference>
<comment type="caution">
    <text evidence="15">The sequence shown here is derived from an EMBL/GenBank/DDBJ whole genome shotgun (WGS) entry which is preliminary data.</text>
</comment>
<dbReference type="RefSeq" id="XP_015406265.1">
    <property type="nucleotide sequence ID" value="XM_015551585.1"/>
</dbReference>
<dbReference type="Pfam" id="PF01379">
    <property type="entry name" value="Porphobil_deam"/>
    <property type="match status" value="1"/>
</dbReference>
<evidence type="ECO:0000256" key="6">
    <source>
        <dbReference type="ARBA" id="ARBA00016519"/>
    </source>
</evidence>
<dbReference type="AlphaFoldDB" id="A0A0L1J0R1"/>
<proteinExistence type="inferred from homology"/>
<feature type="domain" description="Porphobilinogen deaminase N-terminal" evidence="13">
    <location>
        <begin position="70"/>
        <end position="281"/>
    </location>
</feature>
<keyword evidence="9" id="KW-0627">Porphyrin biosynthesis</keyword>
<comment type="pathway">
    <text evidence="3">Porphyrin-containing compound metabolism; protoporphyrin-IX biosynthesis; coproporphyrinogen-III from 5-aminolevulinate: step 2/4.</text>
</comment>
<comment type="function">
    <text evidence="2">Tetrapolymerization of the monopyrrole PBG into the hydroxymethylbilane pre-uroporphyrinogen in several discrete steps.</text>
</comment>
<evidence type="ECO:0000256" key="7">
    <source>
        <dbReference type="ARBA" id="ARBA00022679"/>
    </source>
</evidence>
<organism evidence="15 16">
    <name type="scientific">Aspergillus nomiae NRRL (strain ATCC 15546 / NRRL 13137 / CBS 260.88 / M93)</name>
    <dbReference type="NCBI Taxonomy" id="1509407"/>
    <lineage>
        <taxon>Eukaryota</taxon>
        <taxon>Fungi</taxon>
        <taxon>Dikarya</taxon>
        <taxon>Ascomycota</taxon>
        <taxon>Pezizomycotina</taxon>
        <taxon>Eurotiomycetes</taxon>
        <taxon>Eurotiomycetidae</taxon>
        <taxon>Eurotiales</taxon>
        <taxon>Aspergillaceae</taxon>
        <taxon>Aspergillus</taxon>
        <taxon>Aspergillus subgen. Circumdati</taxon>
    </lineage>
</organism>
<comment type="cofactor">
    <cofactor evidence="1">
        <name>dipyrromethane</name>
        <dbReference type="ChEBI" id="CHEBI:60342"/>
    </cofactor>
</comment>
<protein>
    <recommendedName>
        <fullName evidence="6">Porphobilinogen deaminase</fullName>
        <ecNumber evidence="5">2.5.1.61</ecNumber>
    </recommendedName>
    <alternativeName>
        <fullName evidence="11">Hydroxymethylbilane synthase</fullName>
    </alternativeName>
    <alternativeName>
        <fullName evidence="10">Pre-uroporphyrinogen synthase</fullName>
    </alternativeName>
</protein>
<evidence type="ECO:0000256" key="2">
    <source>
        <dbReference type="ARBA" id="ARBA00002869"/>
    </source>
</evidence>
<evidence type="ECO:0000256" key="9">
    <source>
        <dbReference type="ARBA" id="ARBA00023244"/>
    </source>
</evidence>
<dbReference type="SUPFAM" id="SSF53850">
    <property type="entry name" value="Periplasmic binding protein-like II"/>
    <property type="match status" value="1"/>
</dbReference>
<gene>
    <name evidence="15" type="ORF">ANOM_006329</name>
</gene>
<evidence type="ECO:0000256" key="1">
    <source>
        <dbReference type="ARBA" id="ARBA00001916"/>
    </source>
</evidence>
<dbReference type="GeneID" id="26808133"/>
<accession>A0A0L1J0R1</accession>
<evidence type="ECO:0000256" key="5">
    <source>
        <dbReference type="ARBA" id="ARBA00012655"/>
    </source>
</evidence>
<dbReference type="GO" id="GO:0005737">
    <property type="term" value="C:cytoplasm"/>
    <property type="evidence" value="ECO:0007669"/>
    <property type="project" value="TreeGrafter"/>
</dbReference>
<dbReference type="PANTHER" id="PTHR11557:SF0">
    <property type="entry name" value="PORPHOBILINOGEN DEAMINASE"/>
    <property type="match status" value="1"/>
</dbReference>
<dbReference type="GO" id="GO:0006783">
    <property type="term" value="P:heme biosynthetic process"/>
    <property type="evidence" value="ECO:0007669"/>
    <property type="project" value="UniProtKB-KW"/>
</dbReference>
<feature type="domain" description="Porphobilinogen deaminase C-terminal" evidence="14">
    <location>
        <begin position="289"/>
        <end position="354"/>
    </location>
</feature>
<dbReference type="PRINTS" id="PR00151">
    <property type="entry name" value="PORPHBDMNASE"/>
</dbReference>
<comment type="catalytic activity">
    <reaction evidence="12">
        <text>4 porphobilinogen + H2O = hydroxymethylbilane + 4 NH4(+)</text>
        <dbReference type="Rhea" id="RHEA:13185"/>
        <dbReference type="ChEBI" id="CHEBI:15377"/>
        <dbReference type="ChEBI" id="CHEBI:28938"/>
        <dbReference type="ChEBI" id="CHEBI:57845"/>
        <dbReference type="ChEBI" id="CHEBI:58126"/>
        <dbReference type="EC" id="2.5.1.61"/>
    </reaction>
</comment>
<dbReference type="InterPro" id="IPR036803">
    <property type="entry name" value="Porphobilinogen_deaminase_C_sf"/>
</dbReference>
<keyword evidence="8" id="KW-0350">Heme biosynthesis</keyword>
<comment type="similarity">
    <text evidence="4">Belongs to the HMBS family.</text>
</comment>
<dbReference type="Pfam" id="PF03900">
    <property type="entry name" value="Porphobil_deamC"/>
    <property type="match status" value="1"/>
</dbReference>
<dbReference type="GO" id="GO:0004418">
    <property type="term" value="F:hydroxymethylbilane synthase activity"/>
    <property type="evidence" value="ECO:0007669"/>
    <property type="project" value="UniProtKB-EC"/>
</dbReference>
<evidence type="ECO:0000259" key="13">
    <source>
        <dbReference type="Pfam" id="PF01379"/>
    </source>
</evidence>
<dbReference type="SUPFAM" id="SSF54782">
    <property type="entry name" value="Porphobilinogen deaminase (hydroxymethylbilane synthase), C-terminal domain"/>
    <property type="match status" value="1"/>
</dbReference>
<dbReference type="Gene3D" id="3.30.160.40">
    <property type="entry name" value="Porphobilinogen deaminase, C-terminal domain"/>
    <property type="match status" value="1"/>
</dbReference>